<accession>E9DVI1</accession>
<dbReference type="Proteomes" id="UP000002499">
    <property type="component" value="Unassembled WGS sequence"/>
</dbReference>
<dbReference type="GeneID" id="19245940"/>
<dbReference type="HOGENOM" id="CLU_1156624_0_0_1"/>
<dbReference type="OrthoDB" id="10403691at2759"/>
<protein>
    <submittedName>
        <fullName evidence="1">Uncharacterized protein</fullName>
    </submittedName>
</protein>
<keyword evidence="2" id="KW-1185">Reference proteome</keyword>
<name>E9DVI1_METAQ</name>
<dbReference type="RefSeq" id="XP_007807969.1">
    <property type="nucleotide sequence ID" value="XM_007809778.1"/>
</dbReference>
<dbReference type="eggNOG" id="ENOG502T50B">
    <property type="taxonomic scope" value="Eukaryota"/>
</dbReference>
<proteinExistence type="predicted"/>
<dbReference type="EMBL" id="GL698476">
    <property type="protein sequence ID" value="EFY92358.1"/>
    <property type="molecule type" value="Genomic_DNA"/>
</dbReference>
<evidence type="ECO:0000313" key="2">
    <source>
        <dbReference type="Proteomes" id="UP000002499"/>
    </source>
</evidence>
<dbReference type="InParanoid" id="E9DVI1"/>
<evidence type="ECO:0000313" key="1">
    <source>
        <dbReference type="EMBL" id="EFY92358.1"/>
    </source>
</evidence>
<sequence>MVEVGVDTSPSSSLVEDVVEDVVGVIVGAIVGAIVDDIVGLSVGVADVVDDGFDLVVRLGEVGGGVSNGILEKVPGRGKLIEELVCADVGDCLLPQIAITSLPFCAWSNNEVDPVLAKTHESRIFVSTSRILLMQVEEQVLPSPKSSMEQPRSGVLYAEAHPNGNDMVDIDSKFVRVKSEPDASTANSSTTHKVFARFNRLLAITATAQA</sequence>
<reference evidence="1 2" key="1">
    <citation type="journal article" date="2011" name="PLoS Genet.">
        <title>Genome sequencing and comparative transcriptomics of the model entomopathogenic fungi Metarhizium anisopliae and M. acridum.</title>
        <authorList>
            <person name="Gao Q."/>
            <person name="Jin K."/>
            <person name="Ying S.H."/>
            <person name="Zhang Y."/>
            <person name="Xiao G."/>
            <person name="Shang Y."/>
            <person name="Duan Z."/>
            <person name="Hu X."/>
            <person name="Xie X.Q."/>
            <person name="Zhou G."/>
            <person name="Peng G."/>
            <person name="Luo Z."/>
            <person name="Huang W."/>
            <person name="Wang B."/>
            <person name="Fang W."/>
            <person name="Wang S."/>
            <person name="Zhong Y."/>
            <person name="Ma L.J."/>
            <person name="St Leger R.J."/>
            <person name="Zhao G.P."/>
            <person name="Pei Y."/>
            <person name="Feng M.G."/>
            <person name="Xia Y."/>
            <person name="Wang C."/>
        </authorList>
    </citation>
    <scope>NUCLEOTIDE SEQUENCE [LARGE SCALE GENOMIC DNA]</scope>
    <source>
        <strain evidence="1 2">CQMa 102</strain>
    </source>
</reference>
<organism evidence="2">
    <name type="scientific">Metarhizium acridum (strain CQMa 102)</name>
    <dbReference type="NCBI Taxonomy" id="655827"/>
    <lineage>
        <taxon>Eukaryota</taxon>
        <taxon>Fungi</taxon>
        <taxon>Dikarya</taxon>
        <taxon>Ascomycota</taxon>
        <taxon>Pezizomycotina</taxon>
        <taxon>Sordariomycetes</taxon>
        <taxon>Hypocreomycetidae</taxon>
        <taxon>Hypocreales</taxon>
        <taxon>Clavicipitaceae</taxon>
        <taxon>Metarhizium</taxon>
    </lineage>
</organism>
<dbReference type="KEGG" id="maw:19245940"/>
<gene>
    <name evidence="1" type="ORF">MAC_01629</name>
</gene>
<dbReference type="AlphaFoldDB" id="E9DVI1"/>